<organism evidence="1 2">
    <name type="scientific">Urechidicola croceus</name>
    <dbReference type="NCBI Taxonomy" id="1850246"/>
    <lineage>
        <taxon>Bacteria</taxon>
        <taxon>Pseudomonadati</taxon>
        <taxon>Bacteroidota</taxon>
        <taxon>Flavobacteriia</taxon>
        <taxon>Flavobacteriales</taxon>
        <taxon>Flavobacteriaceae</taxon>
        <taxon>Urechidicola</taxon>
    </lineage>
</organism>
<evidence type="ECO:0000313" key="1">
    <source>
        <dbReference type="EMBL" id="AOW19382.1"/>
    </source>
</evidence>
<evidence type="ECO:0000313" key="2">
    <source>
        <dbReference type="Proteomes" id="UP000176050"/>
    </source>
</evidence>
<dbReference type="Proteomes" id="UP000176050">
    <property type="component" value="Chromosome"/>
</dbReference>
<dbReference type="AlphaFoldDB" id="A0A1D8P471"/>
<dbReference type="KEGG" id="lul:LPB138_01195"/>
<dbReference type="RefSeq" id="WP_070235504.1">
    <property type="nucleotide sequence ID" value="NZ_CP017478.1"/>
</dbReference>
<protein>
    <submittedName>
        <fullName evidence="1">Uncharacterized protein</fullName>
    </submittedName>
</protein>
<accession>A0A1D8P471</accession>
<dbReference type="OrthoDB" id="1443156at2"/>
<reference evidence="1 2" key="1">
    <citation type="submission" date="2016-10" db="EMBL/GenBank/DDBJ databases">
        <title>Lutibacter sp. LPB0138, isolated from marine gastropod.</title>
        <authorList>
            <person name="Kim E."/>
            <person name="Yi H."/>
        </authorList>
    </citation>
    <scope>NUCLEOTIDE SEQUENCE [LARGE SCALE GENOMIC DNA]</scope>
    <source>
        <strain evidence="1 2">LPB0138</strain>
    </source>
</reference>
<gene>
    <name evidence="1" type="ORF">LPB138_01195</name>
</gene>
<name>A0A1D8P471_9FLAO</name>
<sequence>MNRKIITLLLLAIFTNFGYSQSDKINIKTENLTEVNYLKMDDFYLTHYLYIDLFLRENLYPEASPEDVSSILKALKKYVSVENKLDVEIEKPGKRNYLIRFAILKKDDGTELLIAFTNWSVKKKEFEKEIKMENDSYTRWYFLNGNKMTYRKDMSDQNDYSTMNKSDLANAYLFDELSENDSEIESTIAEYLNQSDINISDKIMANLILLKYQIFKKDNDNVTKQTEHLTELFEQNKSKPNLRGLQVAFDATKYQIELMK</sequence>
<dbReference type="EMBL" id="CP017478">
    <property type="protein sequence ID" value="AOW19382.1"/>
    <property type="molecule type" value="Genomic_DNA"/>
</dbReference>
<keyword evidence="2" id="KW-1185">Reference proteome</keyword>
<proteinExistence type="predicted"/>